<gene>
    <name evidence="1" type="ORF">RS75_20345</name>
</gene>
<evidence type="ECO:0000313" key="1">
    <source>
        <dbReference type="EMBL" id="KJF66024.1"/>
    </source>
</evidence>
<name>A0ABR5CMT9_9HYPH</name>
<comment type="caution">
    <text evidence="1">The sequence shown here is derived from an EMBL/GenBank/DDBJ whole genome shotgun (WGS) entry which is preliminary data.</text>
</comment>
<organism evidence="1 2">
    <name type="scientific">Rhizobium nepotum 39/7</name>
    <dbReference type="NCBI Taxonomy" id="1368418"/>
    <lineage>
        <taxon>Bacteria</taxon>
        <taxon>Pseudomonadati</taxon>
        <taxon>Pseudomonadota</taxon>
        <taxon>Alphaproteobacteria</taxon>
        <taxon>Hyphomicrobiales</taxon>
        <taxon>Rhizobiaceae</taxon>
        <taxon>Rhizobium/Agrobacterium group</taxon>
        <taxon>Rhizobium</taxon>
    </lineage>
</organism>
<dbReference type="EMBL" id="JWJH01000020">
    <property type="protein sequence ID" value="KJF66024.1"/>
    <property type="molecule type" value="Genomic_DNA"/>
</dbReference>
<accession>A0ABR5CMT9</accession>
<proteinExistence type="predicted"/>
<dbReference type="Proteomes" id="UP000052068">
    <property type="component" value="Unassembled WGS sequence"/>
</dbReference>
<evidence type="ECO:0000313" key="2">
    <source>
        <dbReference type="Proteomes" id="UP000052068"/>
    </source>
</evidence>
<protein>
    <submittedName>
        <fullName evidence="1">Uncharacterized protein</fullName>
    </submittedName>
</protein>
<sequence length="92" mass="9922">MINQVELNISKRSKDMELYVMPWKPDADVYGEAAGMMCDGRVLDLVVTHGDGVFTWEVVDGCDSLAGDTATSAAEARRAAEAAGRRAFIRAA</sequence>
<keyword evidence="2" id="KW-1185">Reference proteome</keyword>
<reference evidence="1 2" key="1">
    <citation type="submission" date="2015-03" db="EMBL/GenBank/DDBJ databases">
        <title>Draft Genome Sequences of Agrobacterium nepotum Strain 39/7T (= CFBP 7436T = LMG 26435T) and Agrobacterium sp. Strain KFB 330 (= CFBP 8308 = LMG 28674).</title>
        <authorList>
            <person name="Kuzmanovic N."/>
            <person name="Pulawska J."/>
            <person name="Obradovic A."/>
        </authorList>
    </citation>
    <scope>NUCLEOTIDE SEQUENCE [LARGE SCALE GENOMIC DNA]</scope>
    <source>
        <strain evidence="1 2">39/7</strain>
    </source>
</reference>